<dbReference type="Pfam" id="PF13240">
    <property type="entry name" value="Zn_Ribbon_1"/>
    <property type="match status" value="1"/>
</dbReference>
<evidence type="ECO:0000313" key="4">
    <source>
        <dbReference type="Proteomes" id="UP000295066"/>
    </source>
</evidence>
<dbReference type="OrthoDB" id="1493699at2"/>
<keyword evidence="1" id="KW-0472">Membrane</keyword>
<feature type="transmembrane region" description="Helical" evidence="1">
    <location>
        <begin position="60"/>
        <end position="80"/>
    </location>
</feature>
<feature type="domain" description="Zinc-ribbon" evidence="2">
    <location>
        <begin position="3"/>
        <end position="23"/>
    </location>
</feature>
<name>A0A4R8M5L7_9BACT</name>
<evidence type="ECO:0000259" key="2">
    <source>
        <dbReference type="Pfam" id="PF13240"/>
    </source>
</evidence>
<dbReference type="RefSeq" id="WP_133958327.1">
    <property type="nucleotide sequence ID" value="NZ_SORI01000016.1"/>
</dbReference>
<feature type="transmembrane region" description="Helical" evidence="1">
    <location>
        <begin position="92"/>
        <end position="112"/>
    </location>
</feature>
<protein>
    <submittedName>
        <fullName evidence="3">Zinc ribbon protein</fullName>
    </submittedName>
</protein>
<dbReference type="AlphaFoldDB" id="A0A4R8M5L7"/>
<keyword evidence="1" id="KW-1133">Transmembrane helix</keyword>
<dbReference type="InterPro" id="IPR026870">
    <property type="entry name" value="Zinc_ribbon_dom"/>
</dbReference>
<gene>
    <name evidence="3" type="ORF">C8D99_11645</name>
</gene>
<organism evidence="3 4">
    <name type="scientific">Aminivibrio pyruvatiphilus</name>
    <dbReference type="NCBI Taxonomy" id="1005740"/>
    <lineage>
        <taxon>Bacteria</taxon>
        <taxon>Thermotogati</taxon>
        <taxon>Synergistota</taxon>
        <taxon>Synergistia</taxon>
        <taxon>Synergistales</taxon>
        <taxon>Aminobacteriaceae</taxon>
        <taxon>Aminivibrio</taxon>
    </lineage>
</organism>
<proteinExistence type="predicted"/>
<keyword evidence="4" id="KW-1185">Reference proteome</keyword>
<dbReference type="Proteomes" id="UP000295066">
    <property type="component" value="Unassembled WGS sequence"/>
</dbReference>
<evidence type="ECO:0000256" key="1">
    <source>
        <dbReference type="SAM" id="Phobius"/>
    </source>
</evidence>
<keyword evidence="1" id="KW-0812">Transmembrane</keyword>
<dbReference type="EMBL" id="SORI01000016">
    <property type="protein sequence ID" value="TDY57069.1"/>
    <property type="molecule type" value="Genomic_DNA"/>
</dbReference>
<comment type="caution">
    <text evidence="3">The sequence shown here is derived from an EMBL/GenBank/DDBJ whole genome shotgun (WGS) entry which is preliminary data.</text>
</comment>
<accession>A0A4R8M5L7</accession>
<evidence type="ECO:0000313" key="3">
    <source>
        <dbReference type="EMBL" id="TDY57069.1"/>
    </source>
</evidence>
<reference evidence="3 4" key="1">
    <citation type="submission" date="2019-03" db="EMBL/GenBank/DDBJ databases">
        <title>Genomic Encyclopedia of Type Strains, Phase IV (KMG-IV): sequencing the most valuable type-strain genomes for metagenomic binning, comparative biology and taxonomic classification.</title>
        <authorList>
            <person name="Goeker M."/>
        </authorList>
    </citation>
    <scope>NUCLEOTIDE SEQUENCE [LARGE SCALE GENOMIC DNA]</scope>
    <source>
        <strain evidence="3 4">DSM 25964</strain>
    </source>
</reference>
<sequence length="230" mass="25354">MQCSKCGADLPDGAKFCHVCGAEQEAQAGSGKGKRGGRVGYSEKIHDPAFQKYLKNTNRWSSIFAAGLAVIAVAGFFIAGETGAGGMENPESLYIGFGIGGMFLAIAFFQILGRKRSTTWDGVVTDRTVKQKRRKQNTGGDKNDFYWVNYTEYTVEIRSDGGKTHRIVVDDDATLYNYYQVGDRVRHHGGLKTYEKYDKSRDSIIFCNACATKCDIGDDVCFRCGCPLLK</sequence>